<sequence length="238" mass="27694">MNLRDILNSIELFIKKGVEYVIAIYPYVYSYPYWRDQSVVLTLSPLVGGEQARKICTDIYKLLKYLDLDLELRKKVQRLLLNDKYITSVIIEEAKKRLSTANAYEKRLLKIVYTLIRAPETSLMLKIRITEDEHGFTTISEQALNSLIKDKVDLGALLVKYFLAFKVMIWEGSELKLYPFVFSRLAESLSLMTDIKEANKAGNILGISMLYHIVFDIKNKDFLVHFFGEPLKHYAKKH</sequence>
<organism evidence="1">
    <name type="scientific">Ignisphaera aggregans</name>
    <dbReference type="NCBI Taxonomy" id="334771"/>
    <lineage>
        <taxon>Archaea</taxon>
        <taxon>Thermoproteota</taxon>
        <taxon>Thermoprotei</taxon>
        <taxon>Desulfurococcales</taxon>
        <taxon>Desulfurococcaceae</taxon>
        <taxon>Ignisphaera</taxon>
    </lineage>
</organism>
<gene>
    <name evidence="1" type="ORF">ENP99_05395</name>
</gene>
<dbReference type="EMBL" id="DSLL01000050">
    <property type="protein sequence ID" value="HEH31523.1"/>
    <property type="molecule type" value="Genomic_DNA"/>
</dbReference>
<dbReference type="AlphaFoldDB" id="A0A7J2TB67"/>
<accession>A0A7J2TB67</accession>
<comment type="caution">
    <text evidence="1">The sequence shown here is derived from an EMBL/GenBank/DDBJ whole genome shotgun (WGS) entry which is preliminary data.</text>
</comment>
<evidence type="ECO:0000313" key="1">
    <source>
        <dbReference type="EMBL" id="HEH31523.1"/>
    </source>
</evidence>
<name>A0A7J2TB67_9CREN</name>
<protein>
    <submittedName>
        <fullName evidence="1">Uncharacterized protein</fullName>
    </submittedName>
</protein>
<proteinExistence type="predicted"/>
<reference evidence="1" key="1">
    <citation type="journal article" date="2020" name="mSystems">
        <title>Genome- and Community-Level Interaction Insights into Carbon Utilization and Element Cycling Functions of Hydrothermarchaeota in Hydrothermal Sediment.</title>
        <authorList>
            <person name="Zhou Z."/>
            <person name="Liu Y."/>
            <person name="Xu W."/>
            <person name="Pan J."/>
            <person name="Luo Z.H."/>
            <person name="Li M."/>
        </authorList>
    </citation>
    <scope>NUCLEOTIDE SEQUENCE [LARGE SCALE GENOMIC DNA]</scope>
    <source>
        <strain evidence="1">SpSt-27</strain>
    </source>
</reference>